<sequence>MLCLGSKTRGSPRQTKQLEYISVQFTDDIQYVRGNTNMLRGTEVSDKECGKIERMRLAGQKVGEIAVVINRHGSTVSNFHIDQRTKRRIRHLANKGRITPKCHKTPCAATF</sequence>
<dbReference type="Gene3D" id="1.10.10.60">
    <property type="entry name" value="Homeodomain-like"/>
    <property type="match status" value="1"/>
</dbReference>
<keyword evidence="3" id="KW-1185">Reference proteome</keyword>
<accession>A0A1A9UNZ5</accession>
<dbReference type="EnsemblMetazoa" id="GAUT010759-RA">
    <property type="protein sequence ID" value="GAUT010759-PA"/>
    <property type="gene ID" value="GAUT010759"/>
</dbReference>
<evidence type="ECO:0000313" key="3">
    <source>
        <dbReference type="Proteomes" id="UP000078200"/>
    </source>
</evidence>
<reference evidence="2" key="1">
    <citation type="submission" date="2020-05" db="UniProtKB">
        <authorList>
            <consortium name="EnsemblMetazoa"/>
        </authorList>
    </citation>
    <scope>IDENTIFICATION</scope>
    <source>
        <strain evidence="2">TTRI</strain>
    </source>
</reference>
<dbReference type="Pfam" id="PF11427">
    <property type="entry name" value="HTH_Tnp_Tc3_1"/>
    <property type="match status" value="1"/>
</dbReference>
<organism evidence="2 3">
    <name type="scientific">Glossina austeni</name>
    <name type="common">Savannah tsetse fly</name>
    <dbReference type="NCBI Taxonomy" id="7395"/>
    <lineage>
        <taxon>Eukaryota</taxon>
        <taxon>Metazoa</taxon>
        <taxon>Ecdysozoa</taxon>
        <taxon>Arthropoda</taxon>
        <taxon>Hexapoda</taxon>
        <taxon>Insecta</taxon>
        <taxon>Pterygota</taxon>
        <taxon>Neoptera</taxon>
        <taxon>Endopterygota</taxon>
        <taxon>Diptera</taxon>
        <taxon>Brachycera</taxon>
        <taxon>Muscomorpha</taxon>
        <taxon>Hippoboscoidea</taxon>
        <taxon>Glossinidae</taxon>
        <taxon>Glossina</taxon>
    </lineage>
</organism>
<proteinExistence type="predicted"/>
<protein>
    <recommendedName>
        <fullName evidence="1">Tc3 transposase DNA binding domain-containing protein</fullName>
    </recommendedName>
</protein>
<evidence type="ECO:0000313" key="2">
    <source>
        <dbReference type="EnsemblMetazoa" id="GAUT010759-PA"/>
    </source>
</evidence>
<evidence type="ECO:0000259" key="1">
    <source>
        <dbReference type="Pfam" id="PF11427"/>
    </source>
</evidence>
<dbReference type="InterPro" id="IPR025898">
    <property type="entry name" value="Tc3_transposase_DNA-bd_dom"/>
</dbReference>
<dbReference type="Proteomes" id="UP000078200">
    <property type="component" value="Unassembled WGS sequence"/>
</dbReference>
<dbReference type="AlphaFoldDB" id="A0A1A9UNZ5"/>
<feature type="domain" description="Tc3 transposase DNA binding" evidence="1">
    <location>
        <begin position="40"/>
        <end position="79"/>
    </location>
</feature>
<dbReference type="VEuPathDB" id="VectorBase:GAUT010759"/>
<name>A0A1A9UNZ5_GLOAU</name>
<dbReference type="GO" id="GO:0003677">
    <property type="term" value="F:DNA binding"/>
    <property type="evidence" value="ECO:0007669"/>
    <property type="project" value="InterPro"/>
</dbReference>